<dbReference type="Gene3D" id="2.60.120.200">
    <property type="match status" value="1"/>
</dbReference>
<organism evidence="2 3">
    <name type="scientific">Dyadobacter sandarakinus</name>
    <dbReference type="NCBI Taxonomy" id="2747268"/>
    <lineage>
        <taxon>Bacteria</taxon>
        <taxon>Pseudomonadati</taxon>
        <taxon>Bacteroidota</taxon>
        <taxon>Cytophagia</taxon>
        <taxon>Cytophagales</taxon>
        <taxon>Spirosomataceae</taxon>
        <taxon>Dyadobacter</taxon>
    </lineage>
</organism>
<proteinExistence type="predicted"/>
<dbReference type="Proteomes" id="UP000612680">
    <property type="component" value="Chromosome"/>
</dbReference>
<dbReference type="GO" id="GO:0016829">
    <property type="term" value="F:lyase activity"/>
    <property type="evidence" value="ECO:0007669"/>
    <property type="project" value="UniProtKB-KW"/>
</dbReference>
<protein>
    <submittedName>
        <fullName evidence="2">Heparin lyase I family protein</fullName>
    </submittedName>
</protein>
<feature type="region of interest" description="Disordered" evidence="1">
    <location>
        <begin position="253"/>
        <end position="272"/>
    </location>
</feature>
<sequence length="673" mass="70960">MSKLSTARQKTLAIRGVKLLELPNYGITDALTAITDTIADRIPSLTLAQVRAGEADASPVVMITDPAIKGLFYYMASSSAADDGTTTIVAGARRYVKDLTLNNTVTTLQSQVAGKQDALGFTPVNSAVPVDNPSYIKSLAAVKVGLGNTDDTRDIDKPVSTLQAAAIASAVAPKANLTSPALTGTPTAPTAAAGTNTTQLATTAFVTAAAGLKANAASPTLTGTPLAPTATPGTNTTQIATTAFVTAATNAKADANSPGLTGTPTAPTPVSGNSTTQIATTAFVQGGFVDRNTAQIIDGAKSHSSPLKYTADLVATYDSRTLVDKGYVDAKIASIPAGTGGTETSNYAVYGNNDAAYAALGVNKKYKDLDDNIKETYTPYTMQSVYQSNGTSPTSPPTRTWFGRKWKLQTPNPAKDNSAGIVGDSKPWNCQKANNASTGGVFRMEIRKGDIWPTDITNGNKQDGVYKERVEWMPNENESSLPNNNFKGQFGQSVWWRGMFMVEPGGDIIYDNADFYTSLMQLHHDAFPGNSTTAGPAVAMDLSYAGTIKLFTRGFNGIVQGSPNPTDTSGQLRAQTEIKRGVWNWWVINVVAQASGVGSVLKFWMNGKEVCNLTGTSGNPIPIGYSENAPNAFYPKFGIYRTSNQVTTAVWFANYVIGTDDMSANISSPDPVK</sequence>
<name>A0ABX7I1H1_9BACT</name>
<keyword evidence="3" id="KW-1185">Reference proteome</keyword>
<dbReference type="Pfam" id="PF14099">
    <property type="entry name" value="Polysacc_lyase"/>
    <property type="match status" value="1"/>
</dbReference>
<gene>
    <name evidence="2" type="ORF">HWI92_01605</name>
</gene>
<evidence type="ECO:0000313" key="3">
    <source>
        <dbReference type="Proteomes" id="UP000612680"/>
    </source>
</evidence>
<evidence type="ECO:0000313" key="2">
    <source>
        <dbReference type="EMBL" id="QRQ99699.1"/>
    </source>
</evidence>
<dbReference type="InterPro" id="IPR025975">
    <property type="entry name" value="Polysacc_lyase"/>
</dbReference>
<keyword evidence="2" id="KW-0456">Lyase</keyword>
<feature type="compositionally biased region" description="Low complexity" evidence="1">
    <location>
        <begin position="253"/>
        <end position="269"/>
    </location>
</feature>
<reference evidence="2 3" key="1">
    <citation type="submission" date="2020-06" db="EMBL/GenBank/DDBJ databases">
        <title>Dyadobacter sandarakinus sp. nov., isolated from the soil of the Arctic Yellow River Station.</title>
        <authorList>
            <person name="Zhang Y."/>
            <person name="Peng F."/>
        </authorList>
    </citation>
    <scope>NUCLEOTIDE SEQUENCE [LARGE SCALE GENOMIC DNA]</scope>
    <source>
        <strain evidence="2 3">Q3-56</strain>
    </source>
</reference>
<dbReference type="EMBL" id="CP056775">
    <property type="protein sequence ID" value="QRQ99699.1"/>
    <property type="molecule type" value="Genomic_DNA"/>
</dbReference>
<evidence type="ECO:0000256" key="1">
    <source>
        <dbReference type="SAM" id="MobiDB-lite"/>
    </source>
</evidence>
<accession>A0ABX7I1H1</accession>
<dbReference type="RefSeq" id="WP_204660461.1">
    <property type="nucleotide sequence ID" value="NZ_CP056775.1"/>
</dbReference>